<reference evidence="4" key="2">
    <citation type="journal article" date="2015" name="Data Brief">
        <title>Shoot transcriptome of the giant reed, Arundo donax.</title>
        <authorList>
            <person name="Barrero R.A."/>
            <person name="Guerrero F.D."/>
            <person name="Moolhuijzen P."/>
            <person name="Goolsby J.A."/>
            <person name="Tidwell J."/>
            <person name="Bellgard S.E."/>
            <person name="Bellgard M.I."/>
        </authorList>
    </citation>
    <scope>NUCLEOTIDE SEQUENCE</scope>
    <source>
        <tissue evidence="4">Shoot tissue taken approximately 20 cm above the soil surface</tissue>
    </source>
</reference>
<dbReference type="PROSITE" id="PS51375">
    <property type="entry name" value="PPR"/>
    <property type="match status" value="1"/>
</dbReference>
<keyword evidence="2" id="KW-0809">Transit peptide</keyword>
<sequence length="49" mass="5512">MPERNHITYTVLLGGFLDAGRVDEARDLFDEMPTKDVAWAAMLSGWPDC</sequence>
<reference evidence="4" key="1">
    <citation type="submission" date="2014-09" db="EMBL/GenBank/DDBJ databases">
        <authorList>
            <person name="Magalhaes I.L.F."/>
            <person name="Oliveira U."/>
            <person name="Santos F.R."/>
            <person name="Vidigal T.H.D.A."/>
            <person name="Brescovit A.D."/>
            <person name="Santos A.J."/>
        </authorList>
    </citation>
    <scope>NUCLEOTIDE SEQUENCE</scope>
    <source>
        <tissue evidence="4">Shoot tissue taken approximately 20 cm above the soil surface</tissue>
    </source>
</reference>
<name>A0A0A9DU38_ARUDO</name>
<dbReference type="Gene3D" id="1.25.40.10">
    <property type="entry name" value="Tetratricopeptide repeat domain"/>
    <property type="match status" value="1"/>
</dbReference>
<dbReference type="AlphaFoldDB" id="A0A0A9DU38"/>
<dbReference type="EMBL" id="GBRH01208745">
    <property type="protein sequence ID" value="JAD89150.1"/>
    <property type="molecule type" value="Transcribed_RNA"/>
</dbReference>
<keyword evidence="1" id="KW-0677">Repeat</keyword>
<evidence type="ECO:0000313" key="4">
    <source>
        <dbReference type="EMBL" id="JAD89150.1"/>
    </source>
</evidence>
<dbReference type="Pfam" id="PF12854">
    <property type="entry name" value="PPR_1"/>
    <property type="match status" value="1"/>
</dbReference>
<evidence type="ECO:0000256" key="1">
    <source>
        <dbReference type="ARBA" id="ARBA00022737"/>
    </source>
</evidence>
<feature type="repeat" description="PPR" evidence="3">
    <location>
        <begin position="5"/>
        <end position="39"/>
    </location>
</feature>
<evidence type="ECO:0000256" key="3">
    <source>
        <dbReference type="PROSITE-ProRule" id="PRU00708"/>
    </source>
</evidence>
<protein>
    <recommendedName>
        <fullName evidence="5">Pentatricopeptide repeat-containing protein</fullName>
    </recommendedName>
</protein>
<dbReference type="InterPro" id="IPR011990">
    <property type="entry name" value="TPR-like_helical_dom_sf"/>
</dbReference>
<evidence type="ECO:0008006" key="5">
    <source>
        <dbReference type="Google" id="ProtNLM"/>
    </source>
</evidence>
<organism evidence="4">
    <name type="scientific">Arundo donax</name>
    <name type="common">Giant reed</name>
    <name type="synonym">Donax arundinaceus</name>
    <dbReference type="NCBI Taxonomy" id="35708"/>
    <lineage>
        <taxon>Eukaryota</taxon>
        <taxon>Viridiplantae</taxon>
        <taxon>Streptophyta</taxon>
        <taxon>Embryophyta</taxon>
        <taxon>Tracheophyta</taxon>
        <taxon>Spermatophyta</taxon>
        <taxon>Magnoliopsida</taxon>
        <taxon>Liliopsida</taxon>
        <taxon>Poales</taxon>
        <taxon>Poaceae</taxon>
        <taxon>PACMAD clade</taxon>
        <taxon>Arundinoideae</taxon>
        <taxon>Arundineae</taxon>
        <taxon>Arundo</taxon>
    </lineage>
</organism>
<dbReference type="InterPro" id="IPR002885">
    <property type="entry name" value="PPR_rpt"/>
</dbReference>
<dbReference type="NCBIfam" id="TIGR00756">
    <property type="entry name" value="PPR"/>
    <property type="match status" value="1"/>
</dbReference>
<accession>A0A0A9DU38</accession>
<proteinExistence type="predicted"/>
<evidence type="ECO:0000256" key="2">
    <source>
        <dbReference type="ARBA" id="ARBA00022946"/>
    </source>
</evidence>